<keyword evidence="7 11" id="KW-1133">Transmembrane helix</keyword>
<proteinExistence type="inferred from homology"/>
<evidence type="ECO:0008006" key="13">
    <source>
        <dbReference type="Google" id="ProtNLM"/>
    </source>
</evidence>
<protein>
    <recommendedName>
        <fullName evidence="13">Protein-export membrane protein SecG</fullName>
    </recommendedName>
</protein>
<keyword evidence="5 11" id="KW-0812">Transmembrane</keyword>
<evidence type="ECO:0000256" key="9">
    <source>
        <dbReference type="ARBA" id="ARBA00023136"/>
    </source>
</evidence>
<sequence length="130" mass="13595">MYTAIAVLIVIASILLTIIVLVQNSKGGGLAANFASGNQTFGVRQTADFLEKTTWVLAITIIVLCVLATAFVSSGNVETKSDLKDKIENTAPAQGTPDFQTPASSQPATAQPAATQAAPEEKKTENTTKK</sequence>
<evidence type="ECO:0000256" key="2">
    <source>
        <dbReference type="ARBA" id="ARBA00008445"/>
    </source>
</evidence>
<comment type="subcellular location">
    <subcellularLocation>
        <location evidence="1">Cell membrane</location>
        <topology evidence="1">Multi-pass membrane protein</topology>
    </subcellularLocation>
</comment>
<evidence type="ECO:0000256" key="8">
    <source>
        <dbReference type="ARBA" id="ARBA00023010"/>
    </source>
</evidence>
<dbReference type="PANTHER" id="PTHR34182:SF1">
    <property type="entry name" value="PROTEIN-EXPORT MEMBRANE PROTEIN SECG"/>
    <property type="match status" value="1"/>
</dbReference>
<feature type="compositionally biased region" description="Low complexity" evidence="10">
    <location>
        <begin position="100"/>
        <end position="118"/>
    </location>
</feature>
<dbReference type="AlphaFoldDB" id="A0A645E207"/>
<dbReference type="PRINTS" id="PR01651">
    <property type="entry name" value="SECGEXPORT"/>
</dbReference>
<comment type="similarity">
    <text evidence="2">Belongs to the SecG family.</text>
</comment>
<evidence type="ECO:0000256" key="10">
    <source>
        <dbReference type="SAM" id="MobiDB-lite"/>
    </source>
</evidence>
<keyword evidence="8" id="KW-0811">Translocation</keyword>
<feature type="transmembrane region" description="Helical" evidence="11">
    <location>
        <begin position="55"/>
        <end position="77"/>
    </location>
</feature>
<evidence type="ECO:0000256" key="1">
    <source>
        <dbReference type="ARBA" id="ARBA00004651"/>
    </source>
</evidence>
<dbReference type="InterPro" id="IPR004692">
    <property type="entry name" value="SecG"/>
</dbReference>
<evidence type="ECO:0000256" key="6">
    <source>
        <dbReference type="ARBA" id="ARBA00022927"/>
    </source>
</evidence>
<dbReference type="NCBIfam" id="TIGR00810">
    <property type="entry name" value="secG"/>
    <property type="match status" value="1"/>
</dbReference>
<dbReference type="PANTHER" id="PTHR34182">
    <property type="entry name" value="PROTEIN-EXPORT MEMBRANE PROTEIN SECG"/>
    <property type="match status" value="1"/>
</dbReference>
<name>A0A645E207_9ZZZZ</name>
<dbReference type="GO" id="GO:0009306">
    <property type="term" value="P:protein secretion"/>
    <property type="evidence" value="ECO:0007669"/>
    <property type="project" value="InterPro"/>
</dbReference>
<dbReference type="GO" id="GO:0005886">
    <property type="term" value="C:plasma membrane"/>
    <property type="evidence" value="ECO:0007669"/>
    <property type="project" value="UniProtKB-SubCell"/>
</dbReference>
<dbReference type="GO" id="GO:0043952">
    <property type="term" value="P:protein transport by the Sec complex"/>
    <property type="evidence" value="ECO:0007669"/>
    <property type="project" value="TreeGrafter"/>
</dbReference>
<evidence type="ECO:0000256" key="3">
    <source>
        <dbReference type="ARBA" id="ARBA00022448"/>
    </source>
</evidence>
<accession>A0A645E207</accession>
<keyword evidence="4" id="KW-1003">Cell membrane</keyword>
<dbReference type="EMBL" id="VSSQ01041441">
    <property type="protein sequence ID" value="MPM94863.1"/>
    <property type="molecule type" value="Genomic_DNA"/>
</dbReference>
<keyword evidence="3" id="KW-0813">Transport</keyword>
<gene>
    <name evidence="12" type="ORF">SDC9_142012</name>
</gene>
<organism evidence="12">
    <name type="scientific">bioreactor metagenome</name>
    <dbReference type="NCBI Taxonomy" id="1076179"/>
    <lineage>
        <taxon>unclassified sequences</taxon>
        <taxon>metagenomes</taxon>
        <taxon>ecological metagenomes</taxon>
    </lineage>
</organism>
<keyword evidence="9 11" id="KW-0472">Membrane</keyword>
<feature type="region of interest" description="Disordered" evidence="10">
    <location>
        <begin position="77"/>
        <end position="130"/>
    </location>
</feature>
<comment type="caution">
    <text evidence="12">The sequence shown here is derived from an EMBL/GenBank/DDBJ whole genome shotgun (WGS) entry which is preliminary data.</text>
</comment>
<evidence type="ECO:0000256" key="5">
    <source>
        <dbReference type="ARBA" id="ARBA00022692"/>
    </source>
</evidence>
<feature type="compositionally biased region" description="Basic and acidic residues" evidence="10">
    <location>
        <begin position="79"/>
        <end position="88"/>
    </location>
</feature>
<keyword evidence="6" id="KW-0653">Protein transport</keyword>
<dbReference type="Pfam" id="PF03840">
    <property type="entry name" value="SecG"/>
    <property type="match status" value="1"/>
</dbReference>
<dbReference type="GO" id="GO:0065002">
    <property type="term" value="P:intracellular protein transmembrane transport"/>
    <property type="evidence" value="ECO:0007669"/>
    <property type="project" value="TreeGrafter"/>
</dbReference>
<evidence type="ECO:0000313" key="12">
    <source>
        <dbReference type="EMBL" id="MPM94863.1"/>
    </source>
</evidence>
<evidence type="ECO:0000256" key="7">
    <source>
        <dbReference type="ARBA" id="ARBA00022989"/>
    </source>
</evidence>
<feature type="compositionally biased region" description="Basic and acidic residues" evidence="10">
    <location>
        <begin position="119"/>
        <end position="130"/>
    </location>
</feature>
<dbReference type="GO" id="GO:0015450">
    <property type="term" value="F:protein-transporting ATPase activity"/>
    <property type="evidence" value="ECO:0007669"/>
    <property type="project" value="InterPro"/>
</dbReference>
<evidence type="ECO:0000256" key="11">
    <source>
        <dbReference type="SAM" id="Phobius"/>
    </source>
</evidence>
<evidence type="ECO:0000256" key="4">
    <source>
        <dbReference type="ARBA" id="ARBA00022475"/>
    </source>
</evidence>
<reference evidence="12" key="1">
    <citation type="submission" date="2019-08" db="EMBL/GenBank/DDBJ databases">
        <authorList>
            <person name="Kucharzyk K."/>
            <person name="Murdoch R.W."/>
            <person name="Higgins S."/>
            <person name="Loffler F."/>
        </authorList>
    </citation>
    <scope>NUCLEOTIDE SEQUENCE</scope>
</reference>